<dbReference type="InterPro" id="IPR043129">
    <property type="entry name" value="ATPase_NBD"/>
</dbReference>
<dbReference type="AlphaFoldDB" id="A0AAD7UE77"/>
<evidence type="ECO:0000313" key="4">
    <source>
        <dbReference type="Proteomes" id="UP001230188"/>
    </source>
</evidence>
<dbReference type="Gene3D" id="3.30.420.40">
    <property type="match status" value="1"/>
</dbReference>
<dbReference type="PANTHER" id="PTHR30005:SF0">
    <property type="entry name" value="RETROGRADE REGULATION PROTEIN 2"/>
    <property type="match status" value="1"/>
</dbReference>
<dbReference type="PANTHER" id="PTHR30005">
    <property type="entry name" value="EXOPOLYPHOSPHATASE"/>
    <property type="match status" value="1"/>
</dbReference>
<organism evidence="3 4">
    <name type="scientific">Chrysophaeum taylorii</name>
    <dbReference type="NCBI Taxonomy" id="2483200"/>
    <lineage>
        <taxon>Eukaryota</taxon>
        <taxon>Sar</taxon>
        <taxon>Stramenopiles</taxon>
        <taxon>Ochrophyta</taxon>
        <taxon>Pelagophyceae</taxon>
        <taxon>Pelagomonadales</taxon>
        <taxon>Pelagomonadaceae</taxon>
        <taxon>Chrysophaeum</taxon>
    </lineage>
</organism>
<keyword evidence="1" id="KW-0472">Membrane</keyword>
<comment type="caution">
    <text evidence="3">The sequence shown here is derived from an EMBL/GenBank/DDBJ whole genome shotgun (WGS) entry which is preliminary data.</text>
</comment>
<proteinExistence type="predicted"/>
<evidence type="ECO:0000256" key="1">
    <source>
        <dbReference type="SAM" id="Phobius"/>
    </source>
</evidence>
<sequence length="382" mass="41480">MMCVSVRATSGASVCVVVCAVVYWLLAKREKEMVRASFDLGSGEHKLVVARVRGGTQIVEILYSESMPVALGVDLRRPGSDGSLSPRALHESSSAMTRLARKARALGASEVSGVATAVFRRASNGRLHIAGATRRLAMRLDLVSQALEGELGFKTAFAAYRRTRPTATDRRVVSWDSGGGSFQLAVRGGKVYEGPLGSSDVLALLRDLDRFDATPNPVPLDRALALVKNIDLPPTPDWLARAIRDKDVVGFGHRTSIFRLAADVHGTPDISISDAWAALRFVAAKTDDDLAAALGDRARAHAPTIAPHDAFDHTPYPELPLIVPKLALLVAVMTRLGIARVHYEYANGNCLGVLVHPPLWYRHARRRKSKPWWTSRTLSNST</sequence>
<gene>
    <name evidence="3" type="ORF">CTAYLR_004442</name>
</gene>
<evidence type="ECO:0000313" key="3">
    <source>
        <dbReference type="EMBL" id="KAJ8601954.1"/>
    </source>
</evidence>
<feature type="domain" description="Ppx/GppA phosphatase N-terminal" evidence="2">
    <location>
        <begin position="48"/>
        <end position="186"/>
    </location>
</feature>
<name>A0AAD7UE77_9STRA</name>
<keyword evidence="4" id="KW-1185">Reference proteome</keyword>
<dbReference type="EMBL" id="JAQMWT010000393">
    <property type="protein sequence ID" value="KAJ8601954.1"/>
    <property type="molecule type" value="Genomic_DNA"/>
</dbReference>
<keyword evidence="1" id="KW-0812">Transmembrane</keyword>
<feature type="transmembrane region" description="Helical" evidence="1">
    <location>
        <begin position="6"/>
        <end position="26"/>
    </location>
</feature>
<dbReference type="GO" id="GO:0006357">
    <property type="term" value="P:regulation of transcription by RNA polymerase II"/>
    <property type="evidence" value="ECO:0007669"/>
    <property type="project" value="TreeGrafter"/>
</dbReference>
<keyword evidence="1" id="KW-1133">Transmembrane helix</keyword>
<dbReference type="InterPro" id="IPR003695">
    <property type="entry name" value="Ppx_GppA_N"/>
</dbReference>
<accession>A0AAD7UE77</accession>
<dbReference type="Pfam" id="PF02541">
    <property type="entry name" value="Ppx-GppA"/>
    <property type="match status" value="1"/>
</dbReference>
<dbReference type="InterPro" id="IPR050273">
    <property type="entry name" value="GppA/Ppx_hydrolase"/>
</dbReference>
<protein>
    <recommendedName>
        <fullName evidence="2">Ppx/GppA phosphatase N-terminal domain-containing protein</fullName>
    </recommendedName>
</protein>
<reference evidence="3" key="1">
    <citation type="submission" date="2023-01" db="EMBL/GenBank/DDBJ databases">
        <title>Metagenome sequencing of chrysophaentin producing Chrysophaeum taylorii.</title>
        <authorList>
            <person name="Davison J."/>
            <person name="Bewley C."/>
        </authorList>
    </citation>
    <scope>NUCLEOTIDE SEQUENCE</scope>
    <source>
        <strain evidence="3">NIES-1699</strain>
    </source>
</reference>
<dbReference type="Proteomes" id="UP001230188">
    <property type="component" value="Unassembled WGS sequence"/>
</dbReference>
<dbReference type="SUPFAM" id="SSF53067">
    <property type="entry name" value="Actin-like ATPase domain"/>
    <property type="match status" value="1"/>
</dbReference>
<evidence type="ECO:0000259" key="2">
    <source>
        <dbReference type="Pfam" id="PF02541"/>
    </source>
</evidence>